<dbReference type="Proteomes" id="UP000886998">
    <property type="component" value="Unassembled WGS sequence"/>
</dbReference>
<keyword evidence="2" id="KW-1185">Reference proteome</keyword>
<accession>A0A8X7BRL1</accession>
<dbReference type="AlphaFoldDB" id="A0A8X7BRL1"/>
<protein>
    <submittedName>
        <fullName evidence="1">Uncharacterized protein</fullName>
    </submittedName>
</protein>
<sequence length="92" mass="10406">MLKQLSVINGHKSSQVAGWKPSATETLPWKRLRHSQWRVVDVGSRGPCHLTWVQMTIALVLLHLNPLEDPFFNPGASKFSNSNHFSLLFIPC</sequence>
<organism evidence="1 2">
    <name type="scientific">Trichonephila inaurata madagascariensis</name>
    <dbReference type="NCBI Taxonomy" id="2747483"/>
    <lineage>
        <taxon>Eukaryota</taxon>
        <taxon>Metazoa</taxon>
        <taxon>Ecdysozoa</taxon>
        <taxon>Arthropoda</taxon>
        <taxon>Chelicerata</taxon>
        <taxon>Arachnida</taxon>
        <taxon>Araneae</taxon>
        <taxon>Araneomorphae</taxon>
        <taxon>Entelegynae</taxon>
        <taxon>Araneoidea</taxon>
        <taxon>Nephilidae</taxon>
        <taxon>Trichonephila</taxon>
        <taxon>Trichonephila inaurata</taxon>
    </lineage>
</organism>
<gene>
    <name evidence="1" type="ORF">TNIN_116261</name>
</gene>
<evidence type="ECO:0000313" key="2">
    <source>
        <dbReference type="Proteomes" id="UP000886998"/>
    </source>
</evidence>
<dbReference type="EMBL" id="BMAV01001458">
    <property type="protein sequence ID" value="GFY39634.1"/>
    <property type="molecule type" value="Genomic_DNA"/>
</dbReference>
<proteinExistence type="predicted"/>
<reference evidence="1" key="1">
    <citation type="submission" date="2020-08" db="EMBL/GenBank/DDBJ databases">
        <title>Multicomponent nature underlies the extraordinary mechanical properties of spider dragline silk.</title>
        <authorList>
            <person name="Kono N."/>
            <person name="Nakamura H."/>
            <person name="Mori M."/>
            <person name="Yoshida Y."/>
            <person name="Ohtoshi R."/>
            <person name="Malay A.D."/>
            <person name="Moran D.A.P."/>
            <person name="Tomita M."/>
            <person name="Numata K."/>
            <person name="Arakawa K."/>
        </authorList>
    </citation>
    <scope>NUCLEOTIDE SEQUENCE</scope>
</reference>
<evidence type="ECO:0000313" key="1">
    <source>
        <dbReference type="EMBL" id="GFY39634.1"/>
    </source>
</evidence>
<name>A0A8X7BRL1_9ARAC</name>
<comment type="caution">
    <text evidence="1">The sequence shown here is derived from an EMBL/GenBank/DDBJ whole genome shotgun (WGS) entry which is preliminary data.</text>
</comment>